<keyword evidence="1" id="KW-0175">Coiled coil</keyword>
<evidence type="ECO:0000313" key="3">
    <source>
        <dbReference type="Proteomes" id="UP000248640"/>
    </source>
</evidence>
<name>A0A8B4I7E2_PSEFL</name>
<dbReference type="AlphaFoldDB" id="A0A8B4I7E2"/>
<evidence type="ECO:0000313" key="2">
    <source>
        <dbReference type="EMBL" id="SQF91869.1"/>
    </source>
</evidence>
<proteinExistence type="predicted"/>
<reference evidence="2 3" key="1">
    <citation type="submission" date="2018-06" db="EMBL/GenBank/DDBJ databases">
        <authorList>
            <consortium name="Pathogen Informatics"/>
            <person name="Doyle S."/>
        </authorList>
    </citation>
    <scope>NUCLEOTIDE SEQUENCE [LARGE SCALE GENOMIC DNA]</scope>
    <source>
        <strain evidence="2 3">NCTC10038</strain>
    </source>
</reference>
<feature type="coiled-coil region" evidence="1">
    <location>
        <begin position="83"/>
        <end position="121"/>
    </location>
</feature>
<dbReference type="RefSeq" id="WP_111769727.1">
    <property type="nucleotide sequence ID" value="NZ_CBCRXZ010000002.1"/>
</dbReference>
<evidence type="ECO:0000256" key="1">
    <source>
        <dbReference type="SAM" id="Coils"/>
    </source>
</evidence>
<gene>
    <name evidence="2" type="ORF">NCTC10038_03297</name>
</gene>
<sequence>MAQAKSPEVKAKIISAWHDAEAKGESRKSFHERVKGTELEVTYGGLNNWLKPKSSKSFDNTMKHTPTHTAAPILTAATLDDVEAAYKRSIETLITNLEEQEQQLQAELERVTNDLIRARDKLTKFD</sequence>
<protein>
    <submittedName>
        <fullName evidence="2">Uncharacterized protein</fullName>
    </submittedName>
</protein>
<dbReference type="EMBL" id="LS483372">
    <property type="protein sequence ID" value="SQF91869.1"/>
    <property type="molecule type" value="Genomic_DNA"/>
</dbReference>
<dbReference type="Proteomes" id="UP000248640">
    <property type="component" value="Chromosome 1"/>
</dbReference>
<organism evidence="2 3">
    <name type="scientific">Pseudomonas fluorescens</name>
    <dbReference type="NCBI Taxonomy" id="294"/>
    <lineage>
        <taxon>Bacteria</taxon>
        <taxon>Pseudomonadati</taxon>
        <taxon>Pseudomonadota</taxon>
        <taxon>Gammaproteobacteria</taxon>
        <taxon>Pseudomonadales</taxon>
        <taxon>Pseudomonadaceae</taxon>
        <taxon>Pseudomonas</taxon>
    </lineage>
</organism>
<accession>A0A8B4I7E2</accession>